<protein>
    <recommendedName>
        <fullName evidence="1">RNase H type-1 domain-containing protein</fullName>
    </recommendedName>
</protein>
<dbReference type="SMR" id="A0A8T3BVZ9"/>
<dbReference type="AlphaFoldDB" id="A0A8T3BVZ9"/>
<dbReference type="InterPro" id="IPR002156">
    <property type="entry name" value="RNaseH_domain"/>
</dbReference>
<feature type="domain" description="RNase H type-1" evidence="1">
    <location>
        <begin position="202"/>
        <end position="322"/>
    </location>
</feature>
<dbReference type="Proteomes" id="UP000829196">
    <property type="component" value="Unassembled WGS sequence"/>
</dbReference>
<dbReference type="EMBL" id="JAGYWB010000006">
    <property type="protein sequence ID" value="KAI0519807.1"/>
    <property type="molecule type" value="Genomic_DNA"/>
</dbReference>
<dbReference type="PANTHER" id="PTHR47723">
    <property type="entry name" value="OS05G0353850 PROTEIN"/>
    <property type="match status" value="1"/>
</dbReference>
<dbReference type="PANTHER" id="PTHR47723:SF19">
    <property type="entry name" value="POLYNUCLEOTIDYL TRANSFERASE, RIBONUCLEASE H-LIKE SUPERFAMILY PROTEIN"/>
    <property type="match status" value="1"/>
</dbReference>
<dbReference type="InterPro" id="IPR044730">
    <property type="entry name" value="RNase_H-like_dom_plant"/>
</dbReference>
<name>A0A8T3BVZ9_DENNO</name>
<accession>A0A8T3BVZ9</accession>
<dbReference type="CDD" id="cd06222">
    <property type="entry name" value="RNase_H_like"/>
    <property type="match status" value="1"/>
</dbReference>
<dbReference type="InterPro" id="IPR053151">
    <property type="entry name" value="RNase_H-like"/>
</dbReference>
<dbReference type="SUPFAM" id="SSF53098">
    <property type="entry name" value="Ribonuclease H-like"/>
    <property type="match status" value="1"/>
</dbReference>
<sequence>MELLYQHYGKSITSLAYAETIKSCKSFDNSGFDNWLRKLTLEPRVELFWWRLSRFSIPTNEFLKFRMLGNNDLCASGCLVVENCAHVIVHCKSLIEIIGMLRTWSFNIPFFSSLKECLQQLILLSIAKLDIVKIYCTAIFLAWNRRNDVKHGNPILPILIIASNILITTTNKYPILVNWDAFLLRESETSWHPPPLGWIKINVDASLLDSNSVSIGGVVRDSKGSLLLAFGKQTLHWDINQLELEAVYSLKDFIHDWMFDCKGLIIEGDNYNVIKHLYDSVTKSKVINQISEKISFIQDFNKVIFHHTSRNCNRVADLCATLALNNSFCFYFISSPDIPRSLCCLMKKEYEDCILRLVCNNFFLFSS</sequence>
<proteinExistence type="predicted"/>
<evidence type="ECO:0000313" key="2">
    <source>
        <dbReference type="EMBL" id="KAI0519807.1"/>
    </source>
</evidence>
<reference evidence="2" key="1">
    <citation type="journal article" date="2022" name="Front. Genet.">
        <title>Chromosome-Scale Assembly of the Dendrobium nobile Genome Provides Insights Into the Molecular Mechanism of the Biosynthesis of the Medicinal Active Ingredient of Dendrobium.</title>
        <authorList>
            <person name="Xu Q."/>
            <person name="Niu S.-C."/>
            <person name="Li K.-L."/>
            <person name="Zheng P.-J."/>
            <person name="Zhang X.-J."/>
            <person name="Jia Y."/>
            <person name="Liu Y."/>
            <person name="Niu Y.-X."/>
            <person name="Yu L.-H."/>
            <person name="Chen D.-F."/>
            <person name="Zhang G.-Q."/>
        </authorList>
    </citation>
    <scope>NUCLEOTIDE SEQUENCE</scope>
    <source>
        <tissue evidence="2">Leaf</tissue>
    </source>
</reference>
<dbReference type="Gene3D" id="3.30.420.10">
    <property type="entry name" value="Ribonuclease H-like superfamily/Ribonuclease H"/>
    <property type="match status" value="1"/>
</dbReference>
<evidence type="ECO:0000313" key="3">
    <source>
        <dbReference type="Proteomes" id="UP000829196"/>
    </source>
</evidence>
<comment type="caution">
    <text evidence="2">The sequence shown here is derived from an EMBL/GenBank/DDBJ whole genome shotgun (WGS) entry which is preliminary data.</text>
</comment>
<dbReference type="GO" id="GO:0003676">
    <property type="term" value="F:nucleic acid binding"/>
    <property type="evidence" value="ECO:0007669"/>
    <property type="project" value="InterPro"/>
</dbReference>
<gene>
    <name evidence="2" type="ORF">KFK09_007268</name>
</gene>
<dbReference type="InterPro" id="IPR036397">
    <property type="entry name" value="RNaseH_sf"/>
</dbReference>
<dbReference type="GO" id="GO:0004523">
    <property type="term" value="F:RNA-DNA hybrid ribonuclease activity"/>
    <property type="evidence" value="ECO:0007669"/>
    <property type="project" value="InterPro"/>
</dbReference>
<dbReference type="OrthoDB" id="1906820at2759"/>
<keyword evidence="3" id="KW-1185">Reference proteome</keyword>
<dbReference type="Pfam" id="PF13456">
    <property type="entry name" value="RVT_3"/>
    <property type="match status" value="1"/>
</dbReference>
<dbReference type="InterPro" id="IPR012337">
    <property type="entry name" value="RNaseH-like_sf"/>
</dbReference>
<organism evidence="2 3">
    <name type="scientific">Dendrobium nobile</name>
    <name type="common">Orchid</name>
    <dbReference type="NCBI Taxonomy" id="94219"/>
    <lineage>
        <taxon>Eukaryota</taxon>
        <taxon>Viridiplantae</taxon>
        <taxon>Streptophyta</taxon>
        <taxon>Embryophyta</taxon>
        <taxon>Tracheophyta</taxon>
        <taxon>Spermatophyta</taxon>
        <taxon>Magnoliopsida</taxon>
        <taxon>Liliopsida</taxon>
        <taxon>Asparagales</taxon>
        <taxon>Orchidaceae</taxon>
        <taxon>Epidendroideae</taxon>
        <taxon>Malaxideae</taxon>
        <taxon>Dendrobiinae</taxon>
        <taxon>Dendrobium</taxon>
    </lineage>
</organism>
<evidence type="ECO:0000259" key="1">
    <source>
        <dbReference type="Pfam" id="PF13456"/>
    </source>
</evidence>